<dbReference type="AlphaFoldDB" id="A0A845AM75"/>
<dbReference type="RefSeq" id="WP_202386780.1">
    <property type="nucleotide sequence ID" value="NZ_WTYA01000002.1"/>
</dbReference>
<name>A0A845AM75_9SPHN</name>
<protein>
    <recommendedName>
        <fullName evidence="4">Ribbon-helix-helix protein, CopG family</fullName>
    </recommendedName>
</protein>
<keyword evidence="3" id="KW-1185">Reference proteome</keyword>
<dbReference type="Proteomes" id="UP000439780">
    <property type="component" value="Unassembled WGS sequence"/>
</dbReference>
<accession>A0A845AM75</accession>
<evidence type="ECO:0000313" key="2">
    <source>
        <dbReference type="EMBL" id="MXP28108.1"/>
    </source>
</evidence>
<evidence type="ECO:0008006" key="4">
    <source>
        <dbReference type="Google" id="ProtNLM"/>
    </source>
</evidence>
<proteinExistence type="predicted"/>
<gene>
    <name evidence="2" type="ORF">GRI58_04635</name>
</gene>
<evidence type="ECO:0000313" key="3">
    <source>
        <dbReference type="Proteomes" id="UP000439780"/>
    </source>
</evidence>
<evidence type="ECO:0000256" key="1">
    <source>
        <dbReference type="SAM" id="MobiDB-lite"/>
    </source>
</evidence>
<dbReference type="CDD" id="cd22231">
    <property type="entry name" value="RHH_NikR_HicB-like"/>
    <property type="match status" value="1"/>
</dbReference>
<organism evidence="2 3">
    <name type="scientific">Qipengyuania algicida</name>
    <dbReference type="NCBI Taxonomy" id="1836209"/>
    <lineage>
        <taxon>Bacteria</taxon>
        <taxon>Pseudomonadati</taxon>
        <taxon>Pseudomonadota</taxon>
        <taxon>Alphaproteobacteria</taxon>
        <taxon>Sphingomonadales</taxon>
        <taxon>Erythrobacteraceae</taxon>
        <taxon>Qipengyuania</taxon>
    </lineage>
</organism>
<reference evidence="2 3" key="1">
    <citation type="submission" date="2019-12" db="EMBL/GenBank/DDBJ databases">
        <title>Genomic-based taxomic classification of the family Erythrobacteraceae.</title>
        <authorList>
            <person name="Xu L."/>
        </authorList>
    </citation>
    <scope>NUCLEOTIDE SEQUENCE [LARGE SCALE GENOMIC DNA]</scope>
    <source>
        <strain evidence="2 3">KEMB 9005-328</strain>
    </source>
</reference>
<sequence length="79" mass="8699">MTQSTHGTTKNRRASQAGKSINVRLQPDQLARLDDWIEEDGGRFTRPEAIRTLLNHAWGLTNGAKGIKPAPDRVPPAPD</sequence>
<feature type="region of interest" description="Disordered" evidence="1">
    <location>
        <begin position="1"/>
        <end position="23"/>
    </location>
</feature>
<dbReference type="EMBL" id="WTYA01000002">
    <property type="protein sequence ID" value="MXP28108.1"/>
    <property type="molecule type" value="Genomic_DNA"/>
</dbReference>
<comment type="caution">
    <text evidence="2">The sequence shown here is derived from an EMBL/GenBank/DDBJ whole genome shotgun (WGS) entry which is preliminary data.</text>
</comment>